<name>A0A0D3J0D8_EMIH1</name>
<dbReference type="AlphaFoldDB" id="A0A0D3J0D8"/>
<feature type="compositionally biased region" description="Low complexity" evidence="1">
    <location>
        <begin position="129"/>
        <end position="147"/>
    </location>
</feature>
<feature type="compositionally biased region" description="Low complexity" evidence="1">
    <location>
        <begin position="37"/>
        <end position="50"/>
    </location>
</feature>
<organism evidence="2 3">
    <name type="scientific">Emiliania huxleyi (strain CCMP1516)</name>
    <dbReference type="NCBI Taxonomy" id="280463"/>
    <lineage>
        <taxon>Eukaryota</taxon>
        <taxon>Haptista</taxon>
        <taxon>Haptophyta</taxon>
        <taxon>Prymnesiophyceae</taxon>
        <taxon>Isochrysidales</taxon>
        <taxon>Noelaerhabdaceae</taxon>
        <taxon>Emiliania</taxon>
    </lineage>
</organism>
<evidence type="ECO:0000313" key="3">
    <source>
        <dbReference type="Proteomes" id="UP000013827"/>
    </source>
</evidence>
<dbReference type="Proteomes" id="UP000013827">
    <property type="component" value="Unassembled WGS sequence"/>
</dbReference>
<feature type="region of interest" description="Disordered" evidence="1">
    <location>
        <begin position="1"/>
        <end position="78"/>
    </location>
</feature>
<reference evidence="3" key="1">
    <citation type="journal article" date="2013" name="Nature">
        <title>Pan genome of the phytoplankton Emiliania underpins its global distribution.</title>
        <authorList>
            <person name="Read B.A."/>
            <person name="Kegel J."/>
            <person name="Klute M.J."/>
            <person name="Kuo A."/>
            <person name="Lefebvre S.C."/>
            <person name="Maumus F."/>
            <person name="Mayer C."/>
            <person name="Miller J."/>
            <person name="Monier A."/>
            <person name="Salamov A."/>
            <person name="Young J."/>
            <person name="Aguilar M."/>
            <person name="Claverie J.M."/>
            <person name="Frickenhaus S."/>
            <person name="Gonzalez K."/>
            <person name="Herman E.K."/>
            <person name="Lin Y.C."/>
            <person name="Napier J."/>
            <person name="Ogata H."/>
            <person name="Sarno A.F."/>
            <person name="Shmutz J."/>
            <person name="Schroeder D."/>
            <person name="de Vargas C."/>
            <person name="Verret F."/>
            <person name="von Dassow P."/>
            <person name="Valentin K."/>
            <person name="Van de Peer Y."/>
            <person name="Wheeler G."/>
            <person name="Dacks J.B."/>
            <person name="Delwiche C.F."/>
            <person name="Dyhrman S.T."/>
            <person name="Glockner G."/>
            <person name="John U."/>
            <person name="Richards T."/>
            <person name="Worden A.Z."/>
            <person name="Zhang X."/>
            <person name="Grigoriev I.V."/>
            <person name="Allen A.E."/>
            <person name="Bidle K."/>
            <person name="Borodovsky M."/>
            <person name="Bowler C."/>
            <person name="Brownlee C."/>
            <person name="Cock J.M."/>
            <person name="Elias M."/>
            <person name="Gladyshev V.N."/>
            <person name="Groth M."/>
            <person name="Guda C."/>
            <person name="Hadaegh A."/>
            <person name="Iglesias-Rodriguez M.D."/>
            <person name="Jenkins J."/>
            <person name="Jones B.M."/>
            <person name="Lawson T."/>
            <person name="Leese F."/>
            <person name="Lindquist E."/>
            <person name="Lobanov A."/>
            <person name="Lomsadze A."/>
            <person name="Malik S.B."/>
            <person name="Marsh M.E."/>
            <person name="Mackinder L."/>
            <person name="Mock T."/>
            <person name="Mueller-Roeber B."/>
            <person name="Pagarete A."/>
            <person name="Parker M."/>
            <person name="Probert I."/>
            <person name="Quesneville H."/>
            <person name="Raines C."/>
            <person name="Rensing S.A."/>
            <person name="Riano-Pachon D.M."/>
            <person name="Richier S."/>
            <person name="Rokitta S."/>
            <person name="Shiraiwa Y."/>
            <person name="Soanes D.M."/>
            <person name="van der Giezen M."/>
            <person name="Wahlund T.M."/>
            <person name="Williams B."/>
            <person name="Wilson W."/>
            <person name="Wolfe G."/>
            <person name="Wurch L.L."/>
        </authorList>
    </citation>
    <scope>NUCLEOTIDE SEQUENCE</scope>
</reference>
<dbReference type="EnsemblProtists" id="EOD16973">
    <property type="protein sequence ID" value="EOD16973"/>
    <property type="gene ID" value="EMIHUDRAFT_445315"/>
</dbReference>
<dbReference type="HOGENOM" id="CLU_1464970_0_0_1"/>
<proteinExistence type="predicted"/>
<dbReference type="PaxDb" id="2903-EOD16973"/>
<evidence type="ECO:0000313" key="2">
    <source>
        <dbReference type="EnsemblProtists" id="EOD16973"/>
    </source>
</evidence>
<sequence>GGGGAFRAPLVARASPGGGRPTDRRRAPPHRRRGWRPLRACPPVRRVSPPRSEPPRRARRHRVARQRGRGHSARAGHLLVPARRAALASRRRDILLHPVLQCGGAGPHPTRRPPRAHRLHRDRVRALPARPGRAAAPHAASAAAQGARPREDGGRRSGRGWRHGLSVLSIVLSIGIPCVHIRSLSC</sequence>
<feature type="compositionally biased region" description="Basic residues" evidence="1">
    <location>
        <begin position="57"/>
        <end position="74"/>
    </location>
</feature>
<keyword evidence="3" id="KW-1185">Reference proteome</keyword>
<protein>
    <submittedName>
        <fullName evidence="2">Uncharacterized protein</fullName>
    </submittedName>
</protein>
<accession>A0A0D3J0D8</accession>
<reference evidence="2" key="2">
    <citation type="submission" date="2024-10" db="UniProtKB">
        <authorList>
            <consortium name="EnsemblProtists"/>
        </authorList>
    </citation>
    <scope>IDENTIFICATION</scope>
</reference>
<dbReference type="KEGG" id="ehx:EMIHUDRAFT_445315"/>
<dbReference type="GeneID" id="17263121"/>
<feature type="region of interest" description="Disordered" evidence="1">
    <location>
        <begin position="129"/>
        <end position="159"/>
    </location>
</feature>
<evidence type="ECO:0000256" key="1">
    <source>
        <dbReference type="SAM" id="MobiDB-lite"/>
    </source>
</evidence>
<feature type="compositionally biased region" description="Basic residues" evidence="1">
    <location>
        <begin position="27"/>
        <end position="36"/>
    </location>
</feature>
<dbReference type="RefSeq" id="XP_005769402.1">
    <property type="nucleotide sequence ID" value="XM_005769345.1"/>
</dbReference>